<dbReference type="PANTHER" id="PTHR11361:SF152">
    <property type="entry name" value="DNA MISMATCH REPAIR PROTEIN"/>
    <property type="match status" value="1"/>
</dbReference>
<proteinExistence type="predicted"/>
<organism evidence="6 7">
    <name type="scientific">Dyadobacter subterraneus</name>
    <dbReference type="NCBI Taxonomy" id="2773304"/>
    <lineage>
        <taxon>Bacteria</taxon>
        <taxon>Pseudomonadati</taxon>
        <taxon>Bacteroidota</taxon>
        <taxon>Cytophagia</taxon>
        <taxon>Cytophagales</taxon>
        <taxon>Spirosomataceae</taxon>
        <taxon>Dyadobacter</taxon>
    </lineage>
</organism>
<gene>
    <name evidence="6" type="ORF">IEE83_17170</name>
</gene>
<reference evidence="7" key="1">
    <citation type="submission" date="2023-07" db="EMBL/GenBank/DDBJ databases">
        <title>Dyadobacter sp. nov 'subterranea' isolated from contaminted grondwater.</title>
        <authorList>
            <person name="Szabo I."/>
            <person name="Al-Omari J."/>
            <person name="Szerdahelyi S.G."/>
            <person name="Rado J."/>
        </authorList>
    </citation>
    <scope>NUCLEOTIDE SEQUENCE [LARGE SCALE GENOMIC DNA]</scope>
    <source>
        <strain evidence="7">UP-52</strain>
    </source>
</reference>
<feature type="transmembrane region" description="Helical" evidence="4">
    <location>
        <begin position="161"/>
        <end position="178"/>
    </location>
</feature>
<evidence type="ECO:0000256" key="2">
    <source>
        <dbReference type="ARBA" id="ARBA00022840"/>
    </source>
</evidence>
<dbReference type="EMBL" id="JACYGY010000001">
    <property type="protein sequence ID" value="MBE9463622.1"/>
    <property type="molecule type" value="Genomic_DNA"/>
</dbReference>
<dbReference type="RefSeq" id="WP_194121739.1">
    <property type="nucleotide sequence ID" value="NZ_JACYGY010000001.1"/>
</dbReference>
<dbReference type="SMART" id="SM00534">
    <property type="entry name" value="MUTSac"/>
    <property type="match status" value="1"/>
</dbReference>
<dbReference type="PANTHER" id="PTHR11361">
    <property type="entry name" value="DNA MISMATCH REPAIR PROTEIN MUTS FAMILY MEMBER"/>
    <property type="match status" value="1"/>
</dbReference>
<evidence type="ECO:0000313" key="6">
    <source>
        <dbReference type="EMBL" id="MBE9463622.1"/>
    </source>
</evidence>
<name>A0ABR9WDW7_9BACT</name>
<dbReference type="InterPro" id="IPR027417">
    <property type="entry name" value="P-loop_NTPase"/>
</dbReference>
<dbReference type="SUPFAM" id="SSF52540">
    <property type="entry name" value="P-loop containing nucleoside triphosphate hydrolases"/>
    <property type="match status" value="1"/>
</dbReference>
<comment type="caution">
    <text evidence="6">The sequence shown here is derived from an EMBL/GenBank/DDBJ whole genome shotgun (WGS) entry which is preliminary data.</text>
</comment>
<evidence type="ECO:0000256" key="3">
    <source>
        <dbReference type="ARBA" id="ARBA00023125"/>
    </source>
</evidence>
<keyword evidence="4" id="KW-1133">Transmembrane helix</keyword>
<keyword evidence="7" id="KW-1185">Reference proteome</keyword>
<dbReference type="InterPro" id="IPR000432">
    <property type="entry name" value="DNA_mismatch_repair_MutS_C"/>
</dbReference>
<dbReference type="Proteomes" id="UP000634134">
    <property type="component" value="Unassembled WGS sequence"/>
</dbReference>
<accession>A0ABR9WDW7</accession>
<dbReference type="Pfam" id="PF00488">
    <property type="entry name" value="MutS_V"/>
    <property type="match status" value="1"/>
</dbReference>
<keyword evidence="4" id="KW-0472">Membrane</keyword>
<feature type="transmembrane region" description="Helical" evidence="4">
    <location>
        <begin position="136"/>
        <end position="155"/>
    </location>
</feature>
<evidence type="ECO:0000313" key="7">
    <source>
        <dbReference type="Proteomes" id="UP000634134"/>
    </source>
</evidence>
<dbReference type="Gene3D" id="3.40.50.300">
    <property type="entry name" value="P-loop containing nucleotide triphosphate hydrolases"/>
    <property type="match status" value="1"/>
</dbReference>
<keyword evidence="4" id="KW-0812">Transmembrane</keyword>
<dbReference type="InterPro" id="IPR045076">
    <property type="entry name" value="MutS"/>
</dbReference>
<keyword evidence="2" id="KW-0067">ATP-binding</keyword>
<evidence type="ECO:0000256" key="4">
    <source>
        <dbReference type="SAM" id="Phobius"/>
    </source>
</evidence>
<feature type="domain" description="DNA mismatch repair proteins mutS family" evidence="5">
    <location>
        <begin position="339"/>
        <end position="524"/>
    </location>
</feature>
<keyword evidence="3" id="KW-0238">DNA-binding</keyword>
<keyword evidence="1" id="KW-0547">Nucleotide-binding</keyword>
<evidence type="ECO:0000256" key="1">
    <source>
        <dbReference type="ARBA" id="ARBA00022741"/>
    </source>
</evidence>
<evidence type="ECO:0000259" key="5">
    <source>
        <dbReference type="SMART" id="SM00534"/>
    </source>
</evidence>
<protein>
    <submittedName>
        <fullName evidence="6">DNA mismatch repair protein MutS</fullName>
    </submittedName>
</protein>
<sequence length="541" mass="62133">MFISKKKLLARLKNNSIKIKEESFDFDRIARFFTLSDTTNFRQVISDRTFQDLDMDEIFMFLDRTTSKVGQQLLYLIIRTIPENDIRTEKFEKIIQGLKENPEVREKILREISVLNQKNAYNIPSLFLENHIGKPGWFWVIQVLSLTSVFSLLLSFLFPKIFLFLILLLAVNFSIHYWNKLNVYKYSSSIPQLLLLNQAAKKIVTFKGMADQHPGIFDSVKAIDSLGMQMSLFKLEIKLQSEIGQAVEYLAELVKAFFLIEPLVLYNVLKVLDLKRKEVQNVYEYVGEIDAAISINFLRDDLPYFCLPTIISAKKQITAVDVYHPLIYQFVPNSINLNERSALLTGSNMSGKTTFIRTVGINTITAQTINTCFAREFVIPKLKIHSAIRISDDLLNDKSYYFEEVLTIKALLEESNLDTRNLFLLDEIFKGTNTVERIASGKAVLTYLNRGNNMAVAATHDLELAELLKDEFSMFHFAEVILDGEIKFDYKIKPGNLTNTNAIRILELNNYPKEVTDEATLLANRIYHHKTGSTTGFDSKL</sequence>